<dbReference type="InterPro" id="IPR038765">
    <property type="entry name" value="Papain-like_cys_pep_sf"/>
</dbReference>
<comment type="caution">
    <text evidence="6">The sequence shown here is derived from an EMBL/GenBank/DDBJ whole genome shotgun (WGS) entry which is preliminary data.</text>
</comment>
<dbReference type="Pfam" id="PF00877">
    <property type="entry name" value="NLPC_P60"/>
    <property type="match status" value="1"/>
</dbReference>
<comment type="similarity">
    <text evidence="1">Belongs to the peptidase C40 family.</text>
</comment>
<dbReference type="GO" id="GO:0006508">
    <property type="term" value="P:proteolysis"/>
    <property type="evidence" value="ECO:0007669"/>
    <property type="project" value="UniProtKB-KW"/>
</dbReference>
<dbReference type="PROSITE" id="PS51935">
    <property type="entry name" value="NLPC_P60"/>
    <property type="match status" value="1"/>
</dbReference>
<organism evidence="6 7">
    <name type="scientific">Leekyejoonella antrihumi</name>
    <dbReference type="NCBI Taxonomy" id="1660198"/>
    <lineage>
        <taxon>Bacteria</taxon>
        <taxon>Bacillati</taxon>
        <taxon>Actinomycetota</taxon>
        <taxon>Actinomycetes</taxon>
        <taxon>Micrococcales</taxon>
        <taxon>Dermacoccaceae</taxon>
        <taxon>Leekyejoonella</taxon>
    </lineage>
</organism>
<dbReference type="AlphaFoldDB" id="A0A563E4M0"/>
<reference evidence="6 7" key="2">
    <citation type="submission" date="2019-08" db="EMBL/GenBank/DDBJ databases">
        <title>Jejuicoccus antrihumi gen. nov., sp. nov., a new member of the family Dermacoccaceae isolated from a cave.</title>
        <authorList>
            <person name="Schumann P."/>
            <person name="Kim I.S."/>
        </authorList>
    </citation>
    <scope>NUCLEOTIDE SEQUENCE [LARGE SCALE GENOMIC DNA]</scope>
    <source>
        <strain evidence="6 7">C5-26</strain>
    </source>
</reference>
<name>A0A563E4M0_9MICO</name>
<keyword evidence="4" id="KW-0788">Thiol protease</keyword>
<keyword evidence="2" id="KW-0645">Protease</keyword>
<dbReference type="PANTHER" id="PTHR47053">
    <property type="entry name" value="MUREIN DD-ENDOPEPTIDASE MEPH-RELATED"/>
    <property type="match status" value="1"/>
</dbReference>
<dbReference type="InterPro" id="IPR051202">
    <property type="entry name" value="Peptidase_C40"/>
</dbReference>
<dbReference type="InterPro" id="IPR000064">
    <property type="entry name" value="NLP_P60_dom"/>
</dbReference>
<reference evidence="6 7" key="1">
    <citation type="submission" date="2019-05" db="EMBL/GenBank/DDBJ databases">
        <authorList>
            <person name="Lee S.D."/>
        </authorList>
    </citation>
    <scope>NUCLEOTIDE SEQUENCE [LARGE SCALE GENOMIC DNA]</scope>
    <source>
        <strain evidence="6 7">C5-26</strain>
    </source>
</reference>
<dbReference type="Proteomes" id="UP000320244">
    <property type="component" value="Unassembled WGS sequence"/>
</dbReference>
<proteinExistence type="inferred from homology"/>
<dbReference type="OrthoDB" id="9815778at2"/>
<evidence type="ECO:0000313" key="6">
    <source>
        <dbReference type="EMBL" id="TWP37151.1"/>
    </source>
</evidence>
<evidence type="ECO:0000256" key="4">
    <source>
        <dbReference type="ARBA" id="ARBA00022807"/>
    </source>
</evidence>
<gene>
    <name evidence="6" type="ORF">FGL98_06975</name>
</gene>
<dbReference type="Gene3D" id="3.90.1720.10">
    <property type="entry name" value="endopeptidase domain like (from Nostoc punctiforme)"/>
    <property type="match status" value="1"/>
</dbReference>
<evidence type="ECO:0000256" key="2">
    <source>
        <dbReference type="ARBA" id="ARBA00022670"/>
    </source>
</evidence>
<accession>A0A563E4M0</accession>
<protein>
    <submittedName>
        <fullName evidence="6">NlpC/P60 family protein</fullName>
    </submittedName>
</protein>
<evidence type="ECO:0000259" key="5">
    <source>
        <dbReference type="PROSITE" id="PS51935"/>
    </source>
</evidence>
<dbReference type="GO" id="GO:0008234">
    <property type="term" value="F:cysteine-type peptidase activity"/>
    <property type="evidence" value="ECO:0007669"/>
    <property type="project" value="UniProtKB-KW"/>
</dbReference>
<dbReference type="PANTHER" id="PTHR47053:SF1">
    <property type="entry name" value="MUREIN DD-ENDOPEPTIDASE MEPH-RELATED"/>
    <property type="match status" value="1"/>
</dbReference>
<dbReference type="RefSeq" id="WP_146316016.1">
    <property type="nucleotide sequence ID" value="NZ_VCQV01000007.1"/>
</dbReference>
<evidence type="ECO:0000256" key="3">
    <source>
        <dbReference type="ARBA" id="ARBA00022801"/>
    </source>
</evidence>
<evidence type="ECO:0000313" key="7">
    <source>
        <dbReference type="Proteomes" id="UP000320244"/>
    </source>
</evidence>
<dbReference type="SUPFAM" id="SSF54001">
    <property type="entry name" value="Cysteine proteinases"/>
    <property type="match status" value="1"/>
</dbReference>
<evidence type="ECO:0000256" key="1">
    <source>
        <dbReference type="ARBA" id="ARBA00007074"/>
    </source>
</evidence>
<dbReference type="EMBL" id="VCQV01000007">
    <property type="protein sequence ID" value="TWP37151.1"/>
    <property type="molecule type" value="Genomic_DNA"/>
</dbReference>
<keyword evidence="7" id="KW-1185">Reference proteome</keyword>
<sequence>MSTTESFAAHVIVPVTGLWHSPTSPRALDAFAVNDDAEHGRWLSAMDATATLEEGRLGLYDRYESEVLQDEPVVVHDTTEDGWSRVTCPWQPSHKDSRGYPGFVRSAHLSPVEGSGSLESALPVPQTPATVDAFLAEARGHLGLPYLWGGISAAGLDCSGLVHYSARCLGMMLPRDGDDQYATCDDVPLDEVLPGDLYFFAHPGQNLHHVGIVASRGHIIHAPSTGQVVTEERLPDARWKTLVAAGRIRELR</sequence>
<keyword evidence="3" id="KW-0378">Hydrolase</keyword>
<feature type="domain" description="NlpC/P60" evidence="5">
    <location>
        <begin position="128"/>
        <end position="250"/>
    </location>
</feature>